<feature type="domain" description="Centrosomal protein of 85 kDa-like CC4 coiled-coil" evidence="3">
    <location>
        <begin position="613"/>
        <end position="679"/>
    </location>
</feature>
<dbReference type="PANTHER" id="PTHR31075">
    <property type="entry name" value="CENTROSOMAL PROTEIN OF 85 KDA"/>
    <property type="match status" value="1"/>
</dbReference>
<dbReference type="InterPro" id="IPR040210">
    <property type="entry name" value="Cep85/Cep85L"/>
</dbReference>
<dbReference type="HOGENOM" id="CLU_020103_0_0_1"/>
<dbReference type="PANTHER" id="PTHR31075:SF2">
    <property type="entry name" value="CENTROSOMAL PROTEIN OF 85 KDA-LIKE"/>
    <property type="match status" value="1"/>
</dbReference>
<evidence type="ECO:0000256" key="1">
    <source>
        <dbReference type="SAM" id="Coils"/>
    </source>
</evidence>
<feature type="coiled-coil region" evidence="1">
    <location>
        <begin position="618"/>
        <end position="683"/>
    </location>
</feature>
<feature type="region of interest" description="Disordered" evidence="2">
    <location>
        <begin position="155"/>
        <end position="202"/>
    </location>
</feature>
<dbReference type="eggNOG" id="ENOG502QR5U">
    <property type="taxonomic scope" value="Eukaryota"/>
</dbReference>
<dbReference type="Bgee" id="ENSLOCG00000017245">
    <property type="expression patterns" value="Expressed in muscle tissue and 13 other cell types or tissues"/>
</dbReference>
<dbReference type="InParanoid" id="W5NL21"/>
<reference evidence="5" key="1">
    <citation type="submission" date="2011-12" db="EMBL/GenBank/DDBJ databases">
        <title>The Draft Genome of Lepisosteus oculatus.</title>
        <authorList>
            <consortium name="The Broad Institute Genome Assembly &amp; Analysis Group"/>
            <consortium name="Computational R&amp;D Group"/>
            <consortium name="and Sequencing Platform"/>
            <person name="Di Palma F."/>
            <person name="Alfoldi J."/>
            <person name="Johnson J."/>
            <person name="Berlin A."/>
            <person name="Gnerre S."/>
            <person name="Jaffe D."/>
            <person name="MacCallum I."/>
            <person name="Young S."/>
            <person name="Walker B.J."/>
            <person name="Lander E.S."/>
            <person name="Lindblad-Toh K."/>
        </authorList>
    </citation>
    <scope>NUCLEOTIDE SEQUENCE [LARGE SCALE GENOMIC DNA]</scope>
</reference>
<dbReference type="InterPro" id="IPR058190">
    <property type="entry name" value="CC4_CEP85"/>
</dbReference>
<evidence type="ECO:0000313" key="4">
    <source>
        <dbReference type="Ensembl" id="ENSLOCP00000021330.1"/>
    </source>
</evidence>
<name>W5NL21_LEPOC</name>
<dbReference type="EMBL" id="AHAT01025872">
    <property type="status" value="NOT_ANNOTATED_CDS"/>
    <property type="molecule type" value="Genomic_DNA"/>
</dbReference>
<dbReference type="AlphaFoldDB" id="W5NL21"/>
<dbReference type="OMA" id="GMILEIQ"/>
<dbReference type="Pfam" id="PF24555">
    <property type="entry name" value="CC4_CEP85"/>
    <property type="match status" value="1"/>
</dbReference>
<dbReference type="EMBL" id="AHAT01025873">
    <property type="status" value="NOT_ANNOTATED_CDS"/>
    <property type="molecule type" value="Genomic_DNA"/>
</dbReference>
<reference evidence="4" key="2">
    <citation type="submission" date="2025-08" db="UniProtKB">
        <authorList>
            <consortium name="Ensembl"/>
        </authorList>
    </citation>
    <scope>IDENTIFICATION</scope>
</reference>
<feature type="coiled-coil region" evidence="1">
    <location>
        <begin position="464"/>
        <end position="584"/>
    </location>
</feature>
<proteinExistence type="predicted"/>
<accession>W5NL21</accession>
<evidence type="ECO:0000313" key="5">
    <source>
        <dbReference type="Proteomes" id="UP000018468"/>
    </source>
</evidence>
<evidence type="ECO:0000256" key="2">
    <source>
        <dbReference type="SAM" id="MobiDB-lite"/>
    </source>
</evidence>
<feature type="region of interest" description="Disordered" evidence="2">
    <location>
        <begin position="70"/>
        <end position="110"/>
    </location>
</feature>
<feature type="compositionally biased region" description="Polar residues" evidence="2">
    <location>
        <begin position="191"/>
        <end position="202"/>
    </location>
</feature>
<feature type="region of interest" description="Disordered" evidence="2">
    <location>
        <begin position="221"/>
        <end position="242"/>
    </location>
</feature>
<protein>
    <submittedName>
        <fullName evidence="4">Centrosomal protein 85 like</fullName>
    </submittedName>
</protein>
<keyword evidence="1" id="KW-0175">Coiled coil</keyword>
<dbReference type="Ensembl" id="ENSLOCT00000021367.1">
    <property type="protein sequence ID" value="ENSLOCP00000021330.1"/>
    <property type="gene ID" value="ENSLOCG00000017245.1"/>
</dbReference>
<dbReference type="EMBL" id="AHAT01025871">
    <property type="status" value="NOT_ANNOTATED_CDS"/>
    <property type="molecule type" value="Genomic_DNA"/>
</dbReference>
<evidence type="ECO:0000259" key="3">
    <source>
        <dbReference type="Pfam" id="PF24555"/>
    </source>
</evidence>
<dbReference type="Proteomes" id="UP000018468">
    <property type="component" value="Linkage group LG1"/>
</dbReference>
<dbReference type="FunCoup" id="W5NL21">
    <property type="interactions" value="873"/>
</dbReference>
<reference evidence="4" key="3">
    <citation type="submission" date="2025-09" db="UniProtKB">
        <authorList>
            <consortium name="Ensembl"/>
        </authorList>
    </citation>
    <scope>IDENTIFICATION</scope>
</reference>
<keyword evidence="5" id="KW-1185">Reference proteome</keyword>
<dbReference type="GO" id="GO:0005813">
    <property type="term" value="C:centrosome"/>
    <property type="evidence" value="ECO:0000318"/>
    <property type="project" value="GO_Central"/>
</dbReference>
<organism evidence="4 5">
    <name type="scientific">Lepisosteus oculatus</name>
    <name type="common">Spotted gar</name>
    <dbReference type="NCBI Taxonomy" id="7918"/>
    <lineage>
        <taxon>Eukaryota</taxon>
        <taxon>Metazoa</taxon>
        <taxon>Chordata</taxon>
        <taxon>Craniata</taxon>
        <taxon>Vertebrata</taxon>
        <taxon>Euteleostomi</taxon>
        <taxon>Actinopterygii</taxon>
        <taxon>Neopterygii</taxon>
        <taxon>Holostei</taxon>
        <taxon>Semionotiformes</taxon>
        <taxon>Lepisosteidae</taxon>
        <taxon>Lepisosteus</taxon>
    </lineage>
</organism>
<dbReference type="GeneTree" id="ENSGT00620000087993"/>
<feature type="compositionally biased region" description="Basic and acidic residues" evidence="2">
    <location>
        <begin position="156"/>
        <end position="172"/>
    </location>
</feature>
<dbReference type="STRING" id="7918.ENSLOCP00000021330"/>
<sequence>RFASRSLGCACLLSAGIAPRLYHRNRAIAQTTMWGRVASDYEDGFDNYKAGLAAPSPGWPPVCASAWQAAASTGGSGGNRGRRLSAASDSGDTGIGTSCSDSIEDHLSSSGTLSFRPIRAQTAIPTAHVMPSTSGSQLGTPLSGSAWSTCLTLPTRRADPLDSPLDMKDPRPPRRWSSLTRLSAADRHSPSSKGETQNLAGGSVTDQAQLYSCQLDHSHRGMEPFTLEDPQSHPKLLPISGPRCNKYANSNKADIPLPSPLKPSSLDLTYSALPESKAVAGQQASGQRCLPLGHQAMGGSPIQPAVRTQMWLSEQMHSNPVDYSRPAPQGLCAVAAWQQEQQLQRLRKEAELMELCGGAPLQVDTIMKIKEGLLRQKELVIDRQKQQIFQLHEKIRENELRAQQVIQGQCRSCEDPYLLKMKESQFGNLPLQAQCSERPNSLHCENGEVERQLATAEREVTQFSEFLKQNTQKYTEEIKKLEEKLKTRDKYISSLKKKCQRESEQSQEKQQRIETLEKYLADLPSLEDVENQAQQLAMLQGKADELQGRASELEQRSRESQRLLQEKEDLLESQRRKEKELIAAVQRFRYVVKRCLEDGVRLPMLDTKQLESDNFRLQERHSRNIEIINNQKKQIERLTSELTASEKKLLQERAASQELRKQLAEKEDTLKQLSEVLEETKNRKGRDDTPMTPGYDVSTVGQLLKEMSLCLLDLRALCSILTQRAQGQEPNLALLLGIKSMSCSGEENENVGTEESLNTKLTEVCQLRKDIDELRTIISDRYAQDMGDNCITQ</sequence>